<dbReference type="AlphaFoldDB" id="A0A9X1TX68"/>
<protein>
    <submittedName>
        <fullName evidence="2">Uncharacterized protein</fullName>
    </submittedName>
</protein>
<evidence type="ECO:0000313" key="2">
    <source>
        <dbReference type="EMBL" id="MCF2514840.1"/>
    </source>
</evidence>
<dbReference type="Proteomes" id="UP001139410">
    <property type="component" value="Unassembled WGS sequence"/>
</dbReference>
<comment type="caution">
    <text evidence="2">The sequence shown here is derived from an EMBL/GenBank/DDBJ whole genome shotgun (WGS) entry which is preliminary data.</text>
</comment>
<evidence type="ECO:0000256" key="1">
    <source>
        <dbReference type="SAM" id="Phobius"/>
    </source>
</evidence>
<keyword evidence="3" id="KW-1185">Reference proteome</keyword>
<sequence length="252" mass="28397">MIFKRAVAKLRAQDWVAIAIELVIVTAGVLLALAAQQWAEDRSWDRNVEATRSALRAELAEHYDYAVEYRVIYPCLQAQISRLRDRVLASGSTLDPAPVFSEDYDLHYVLRLPGKIYPADAWEAAVSDGTIRSFDPTLRRQLAGHYALLPEMAEMNAENNAVEPAFVALAHRLPLDPGVRYAIIKDIERIRGRLEYLDMIQGNVIDNIKKAGMLPAPENAERLTKRYGSYKFCKAHGLPMRSFKDAMQAVPN</sequence>
<name>A0A9X1TX68_9SPHN</name>
<proteinExistence type="predicted"/>
<dbReference type="EMBL" id="JAKFGM010000002">
    <property type="protein sequence ID" value="MCF2514840.1"/>
    <property type="molecule type" value="Genomic_DNA"/>
</dbReference>
<keyword evidence="1" id="KW-0812">Transmembrane</keyword>
<gene>
    <name evidence="2" type="ORF">LVY65_07155</name>
</gene>
<organism evidence="2 3">
    <name type="scientific">Sphingomonas cremea</name>
    <dbReference type="NCBI Taxonomy" id="2904799"/>
    <lineage>
        <taxon>Bacteria</taxon>
        <taxon>Pseudomonadati</taxon>
        <taxon>Pseudomonadota</taxon>
        <taxon>Alphaproteobacteria</taxon>
        <taxon>Sphingomonadales</taxon>
        <taxon>Sphingomonadaceae</taxon>
        <taxon>Sphingomonas</taxon>
    </lineage>
</organism>
<evidence type="ECO:0000313" key="3">
    <source>
        <dbReference type="Proteomes" id="UP001139410"/>
    </source>
</evidence>
<accession>A0A9X1TX68</accession>
<feature type="transmembrane region" description="Helical" evidence="1">
    <location>
        <begin position="15"/>
        <end position="35"/>
    </location>
</feature>
<keyword evidence="1" id="KW-1133">Transmembrane helix</keyword>
<keyword evidence="1" id="KW-0472">Membrane</keyword>
<dbReference type="RefSeq" id="WP_235067336.1">
    <property type="nucleotide sequence ID" value="NZ_JAKFGM010000002.1"/>
</dbReference>
<reference evidence="2" key="1">
    <citation type="submission" date="2022-01" db="EMBL/GenBank/DDBJ databases">
        <authorList>
            <person name="Jo J.-H."/>
            <person name="Im W.-T."/>
        </authorList>
    </citation>
    <scope>NUCLEOTIDE SEQUENCE</scope>
    <source>
        <strain evidence="2">G124</strain>
    </source>
</reference>